<organism evidence="5 6">
    <name type="scientific">Laodelphax striatellus</name>
    <name type="common">Small brown planthopper</name>
    <name type="synonym">Delphax striatella</name>
    <dbReference type="NCBI Taxonomy" id="195883"/>
    <lineage>
        <taxon>Eukaryota</taxon>
        <taxon>Metazoa</taxon>
        <taxon>Ecdysozoa</taxon>
        <taxon>Arthropoda</taxon>
        <taxon>Hexapoda</taxon>
        <taxon>Insecta</taxon>
        <taxon>Pterygota</taxon>
        <taxon>Neoptera</taxon>
        <taxon>Paraneoptera</taxon>
        <taxon>Hemiptera</taxon>
        <taxon>Auchenorrhyncha</taxon>
        <taxon>Fulgoroidea</taxon>
        <taxon>Delphacidae</taxon>
        <taxon>Criomorphinae</taxon>
        <taxon>Laodelphax</taxon>
    </lineage>
</organism>
<dbReference type="InterPro" id="IPR052320">
    <property type="entry name" value="Cytochrome_b5_domain"/>
</dbReference>
<keyword evidence="1" id="KW-0349">Heme</keyword>
<dbReference type="OrthoDB" id="260091at2759"/>
<dbReference type="SUPFAM" id="SSF55856">
    <property type="entry name" value="Cytochrome b5-like heme/steroid binding domain"/>
    <property type="match status" value="1"/>
</dbReference>
<evidence type="ECO:0000313" key="6">
    <source>
        <dbReference type="Proteomes" id="UP000291343"/>
    </source>
</evidence>
<evidence type="ECO:0000256" key="2">
    <source>
        <dbReference type="ARBA" id="ARBA00022723"/>
    </source>
</evidence>
<evidence type="ECO:0000256" key="3">
    <source>
        <dbReference type="ARBA" id="ARBA00023004"/>
    </source>
</evidence>
<gene>
    <name evidence="5" type="ORF">LSTR_LSTR012548</name>
</gene>
<comment type="similarity">
    <text evidence="4">Belongs to the cytochrome b5 family.</text>
</comment>
<keyword evidence="3" id="KW-0408">Iron</keyword>
<protein>
    <recommendedName>
        <fullName evidence="7">Cytochrome b5 heme-binding domain-containing protein</fullName>
    </recommendedName>
</protein>
<evidence type="ECO:0000313" key="5">
    <source>
        <dbReference type="EMBL" id="RZF48587.1"/>
    </source>
</evidence>
<evidence type="ECO:0008006" key="7">
    <source>
        <dbReference type="Google" id="ProtNLM"/>
    </source>
</evidence>
<dbReference type="EMBL" id="QKKF02001732">
    <property type="protein sequence ID" value="RZF48587.1"/>
    <property type="molecule type" value="Genomic_DNA"/>
</dbReference>
<dbReference type="InParanoid" id="A0A482XSW7"/>
<dbReference type="PANTHER" id="PTHR21281">
    <property type="entry name" value="CYTOCHROME B5 DOMAIN-CONTAINING PROTEIN 1"/>
    <property type="match status" value="1"/>
</dbReference>
<evidence type="ECO:0000256" key="4">
    <source>
        <dbReference type="ARBA" id="ARBA00038168"/>
    </source>
</evidence>
<dbReference type="PANTHER" id="PTHR21281:SF0">
    <property type="entry name" value="CYTOCHROME B5 DOMAIN-CONTAINING PROTEIN 1"/>
    <property type="match status" value="1"/>
</dbReference>
<dbReference type="InterPro" id="IPR036400">
    <property type="entry name" value="Cyt_B5-like_heme/steroid_sf"/>
</dbReference>
<keyword evidence="6" id="KW-1185">Reference proteome</keyword>
<name>A0A482XSW7_LAOST</name>
<sequence length="273" mass="31932">MMTSKMMESIFDTIFDTIFGPKMSIDPPKITSPFLKYIETPSLQELRTRFEAEDLNKKLPFVMVRDVVVHNKPDDCWLIIFGLVRDLTPLIEEYRNTPDENLLKPVLAFAGKDVSHWFDEKTGDIKHFVHPITGVLIPYTPHGPIPHVGLQAPSSDWLPPPRLPWWMNPAYVVAKITARERHIRILNMLTRLEVQLCVCAEDTINQIQDRYLAFNAHAHSYLWTYDRRTLDMDKNLDANRVYDDKQTFEDLEMPGNYYVPCLMLYFKDDLTEE</sequence>
<comment type="caution">
    <text evidence="5">The sequence shown here is derived from an EMBL/GenBank/DDBJ whole genome shotgun (WGS) entry which is preliminary data.</text>
</comment>
<accession>A0A482XSW7</accession>
<proteinExistence type="inferred from homology"/>
<reference evidence="5 6" key="1">
    <citation type="journal article" date="2017" name="Gigascience">
        <title>Genome sequence of the small brown planthopper, Laodelphax striatellus.</title>
        <authorList>
            <person name="Zhu J."/>
            <person name="Jiang F."/>
            <person name="Wang X."/>
            <person name="Yang P."/>
            <person name="Bao Y."/>
            <person name="Zhao W."/>
            <person name="Wang W."/>
            <person name="Lu H."/>
            <person name="Wang Q."/>
            <person name="Cui N."/>
            <person name="Li J."/>
            <person name="Chen X."/>
            <person name="Luo L."/>
            <person name="Yu J."/>
            <person name="Kang L."/>
            <person name="Cui F."/>
        </authorList>
    </citation>
    <scope>NUCLEOTIDE SEQUENCE [LARGE SCALE GENOMIC DNA]</scope>
    <source>
        <strain evidence="5">Lst14</strain>
    </source>
</reference>
<dbReference type="SMR" id="A0A482XSW7"/>
<dbReference type="FunCoup" id="A0A482XSW7">
    <property type="interactions" value="1"/>
</dbReference>
<dbReference type="GO" id="GO:0046872">
    <property type="term" value="F:metal ion binding"/>
    <property type="evidence" value="ECO:0007669"/>
    <property type="project" value="UniProtKB-KW"/>
</dbReference>
<dbReference type="Proteomes" id="UP000291343">
    <property type="component" value="Unassembled WGS sequence"/>
</dbReference>
<keyword evidence="2" id="KW-0479">Metal-binding</keyword>
<evidence type="ECO:0000256" key="1">
    <source>
        <dbReference type="ARBA" id="ARBA00022617"/>
    </source>
</evidence>
<dbReference type="STRING" id="195883.A0A482XSW7"/>
<dbReference type="AlphaFoldDB" id="A0A482XSW7"/>
<dbReference type="Gene3D" id="3.10.120.10">
    <property type="entry name" value="Cytochrome b5-like heme/steroid binding domain"/>
    <property type="match status" value="1"/>
</dbReference>